<comment type="caution">
    <text evidence="3">The sequence shown here is derived from an EMBL/GenBank/DDBJ whole genome shotgun (WGS) entry which is preliminary data.</text>
</comment>
<dbReference type="EMBL" id="JARVLH010000008">
    <property type="protein sequence ID" value="MEX5286112.1"/>
    <property type="molecule type" value="Genomic_DNA"/>
</dbReference>
<sequence>MWKKKITAVLGAAFFAGSLAFSPTASATMISVGMDDLPGATAEADAAAKKRPVENKAGQAQKPAVKKNESSVGKTSANNDYEKKFEKVGKTSSGKSGNAEKEKEKKSRFKEILRDDSFTYYMDTKTVRYIPMPYRQDRIIDVWVKLLPKDASAITVDEPYRSSDKYYMEHYYIHPKEKQIQFLCELEVTGRPTNAIKERPYNSQNWENLVPGSIEDDIYHAVVKEVEAPAILSGFEHKSLKDMLDDYLNIAI</sequence>
<name>A0ABV3X7E0_9FIRM</name>
<organism evidence="3 4">
    <name type="scientific">Selenomonas sputigena</name>
    <dbReference type="NCBI Taxonomy" id="69823"/>
    <lineage>
        <taxon>Bacteria</taxon>
        <taxon>Bacillati</taxon>
        <taxon>Bacillota</taxon>
        <taxon>Negativicutes</taxon>
        <taxon>Selenomonadales</taxon>
        <taxon>Selenomonadaceae</taxon>
        <taxon>Selenomonas</taxon>
    </lineage>
</organism>
<protein>
    <submittedName>
        <fullName evidence="3">Head-tail adaptor protein</fullName>
    </submittedName>
</protein>
<feature type="signal peptide" evidence="2">
    <location>
        <begin position="1"/>
        <end position="27"/>
    </location>
</feature>
<reference evidence="3 4" key="1">
    <citation type="submission" date="2023-04" db="EMBL/GenBank/DDBJ databases">
        <title>Genome Sequence of Selenomonas sputigena ATCC 33150.</title>
        <authorList>
            <person name="Miller D.P."/>
            <person name="Anvari S."/>
            <person name="Polson S.W."/>
            <person name="Macdonald M."/>
            <person name="Mcdowell J.V."/>
        </authorList>
    </citation>
    <scope>NUCLEOTIDE SEQUENCE [LARGE SCALE GENOMIC DNA]</scope>
    <source>
        <strain evidence="3 4">ATCC 33150</strain>
    </source>
</reference>
<dbReference type="RefSeq" id="WP_368847834.1">
    <property type="nucleotide sequence ID" value="NZ_CP194411.1"/>
</dbReference>
<gene>
    <name evidence="3" type="ORF">QCO44_10870</name>
</gene>
<feature type="region of interest" description="Disordered" evidence="1">
    <location>
        <begin position="43"/>
        <end position="107"/>
    </location>
</feature>
<keyword evidence="2" id="KW-0732">Signal</keyword>
<feature type="compositionally biased region" description="Basic and acidic residues" evidence="1">
    <location>
        <begin position="80"/>
        <end position="89"/>
    </location>
</feature>
<feature type="compositionally biased region" description="Polar residues" evidence="1">
    <location>
        <begin position="70"/>
        <end position="79"/>
    </location>
</feature>
<accession>A0ABV3X7E0</accession>
<evidence type="ECO:0000313" key="4">
    <source>
        <dbReference type="Proteomes" id="UP001559623"/>
    </source>
</evidence>
<evidence type="ECO:0000313" key="3">
    <source>
        <dbReference type="EMBL" id="MEX5286112.1"/>
    </source>
</evidence>
<evidence type="ECO:0000256" key="1">
    <source>
        <dbReference type="SAM" id="MobiDB-lite"/>
    </source>
</evidence>
<evidence type="ECO:0000256" key="2">
    <source>
        <dbReference type="SAM" id="SignalP"/>
    </source>
</evidence>
<keyword evidence="4" id="KW-1185">Reference proteome</keyword>
<feature type="compositionally biased region" description="Basic and acidic residues" evidence="1">
    <location>
        <begin position="98"/>
        <end position="107"/>
    </location>
</feature>
<dbReference type="Proteomes" id="UP001559623">
    <property type="component" value="Unassembled WGS sequence"/>
</dbReference>
<feature type="chain" id="PRO_5046908451" evidence="2">
    <location>
        <begin position="28"/>
        <end position="252"/>
    </location>
</feature>
<proteinExistence type="predicted"/>